<keyword evidence="1" id="KW-0805">Transcription regulation</keyword>
<feature type="domain" description="NAC" evidence="5">
    <location>
        <begin position="9"/>
        <end position="156"/>
    </location>
</feature>
<organism evidence="6 7">
    <name type="scientific">Morus notabilis</name>
    <dbReference type="NCBI Taxonomy" id="981085"/>
    <lineage>
        <taxon>Eukaryota</taxon>
        <taxon>Viridiplantae</taxon>
        <taxon>Streptophyta</taxon>
        <taxon>Embryophyta</taxon>
        <taxon>Tracheophyta</taxon>
        <taxon>Spermatophyta</taxon>
        <taxon>Magnoliopsida</taxon>
        <taxon>eudicotyledons</taxon>
        <taxon>Gunneridae</taxon>
        <taxon>Pentapetalae</taxon>
        <taxon>rosids</taxon>
        <taxon>fabids</taxon>
        <taxon>Rosales</taxon>
        <taxon>Moraceae</taxon>
        <taxon>Moreae</taxon>
        <taxon>Morus</taxon>
    </lineage>
</organism>
<evidence type="ECO:0000256" key="1">
    <source>
        <dbReference type="ARBA" id="ARBA00023015"/>
    </source>
</evidence>
<dbReference type="Gene3D" id="2.170.150.80">
    <property type="entry name" value="NAC domain"/>
    <property type="match status" value="1"/>
</dbReference>
<dbReference type="Proteomes" id="UP000030645">
    <property type="component" value="Unassembled WGS sequence"/>
</dbReference>
<dbReference type="EMBL" id="KE344173">
    <property type="protein sequence ID" value="EXB54332.1"/>
    <property type="molecule type" value="Genomic_DNA"/>
</dbReference>
<accession>W9QTX9</accession>
<dbReference type="InterPro" id="IPR036093">
    <property type="entry name" value="NAC_dom_sf"/>
</dbReference>
<dbReference type="STRING" id="981085.W9QTX9"/>
<keyword evidence="3" id="KW-0804">Transcription</keyword>
<dbReference type="OrthoDB" id="910810at2759"/>
<keyword evidence="2" id="KW-0238">DNA-binding</keyword>
<dbReference type="AlphaFoldDB" id="W9QTX9"/>
<dbReference type="SUPFAM" id="SSF101941">
    <property type="entry name" value="NAC domain"/>
    <property type="match status" value="1"/>
</dbReference>
<evidence type="ECO:0000259" key="5">
    <source>
        <dbReference type="PROSITE" id="PS51005"/>
    </source>
</evidence>
<dbReference type="KEGG" id="mnt:21389921"/>
<protein>
    <submittedName>
        <fullName evidence="6">NAC domain-containing protein 29</fullName>
    </submittedName>
</protein>
<keyword evidence="7" id="KW-1185">Reference proteome</keyword>
<keyword evidence="4" id="KW-0539">Nucleus</keyword>
<dbReference type="eggNOG" id="ENOG502RZK3">
    <property type="taxonomic scope" value="Eukaryota"/>
</dbReference>
<dbReference type="PROSITE" id="PS51005">
    <property type="entry name" value="NAC"/>
    <property type="match status" value="1"/>
</dbReference>
<evidence type="ECO:0000313" key="6">
    <source>
        <dbReference type="EMBL" id="EXB54332.1"/>
    </source>
</evidence>
<gene>
    <name evidence="6" type="ORF">L484_006492</name>
</gene>
<dbReference type="GO" id="GO:0003677">
    <property type="term" value="F:DNA binding"/>
    <property type="evidence" value="ECO:0007669"/>
    <property type="project" value="UniProtKB-KW"/>
</dbReference>
<proteinExistence type="predicted"/>
<dbReference type="Pfam" id="PF02365">
    <property type="entry name" value="NAM"/>
    <property type="match status" value="1"/>
</dbReference>
<evidence type="ECO:0000256" key="3">
    <source>
        <dbReference type="ARBA" id="ARBA00023163"/>
    </source>
</evidence>
<evidence type="ECO:0000313" key="7">
    <source>
        <dbReference type="Proteomes" id="UP000030645"/>
    </source>
</evidence>
<reference evidence="7" key="1">
    <citation type="submission" date="2013-01" db="EMBL/GenBank/DDBJ databases">
        <title>Draft Genome Sequence of a Mulberry Tree, Morus notabilis C.K. Schneid.</title>
        <authorList>
            <person name="He N."/>
            <person name="Zhao S."/>
        </authorList>
    </citation>
    <scope>NUCLEOTIDE SEQUENCE</scope>
</reference>
<dbReference type="GO" id="GO:0006355">
    <property type="term" value="P:regulation of DNA-templated transcription"/>
    <property type="evidence" value="ECO:0007669"/>
    <property type="project" value="InterPro"/>
</dbReference>
<evidence type="ECO:0000256" key="2">
    <source>
        <dbReference type="ARBA" id="ARBA00023125"/>
    </source>
</evidence>
<evidence type="ECO:0000256" key="4">
    <source>
        <dbReference type="ARBA" id="ARBA00023242"/>
    </source>
</evidence>
<dbReference type="PANTHER" id="PTHR31719">
    <property type="entry name" value="NAC TRANSCRIPTION FACTOR 56"/>
    <property type="match status" value="1"/>
</dbReference>
<dbReference type="PANTHER" id="PTHR31719:SF179">
    <property type="entry name" value="OS08G0148400 PROTEIN"/>
    <property type="match status" value="1"/>
</dbReference>
<name>W9QTX9_9ROSA</name>
<dbReference type="InterPro" id="IPR003441">
    <property type="entry name" value="NAC-dom"/>
</dbReference>
<sequence length="229" mass="27011">MEITPVNLFPIGIRFSPTEVELVDYYLANKVMNKPFQDPTNRFQELELYNYTPKKLQEKYGVQKEHEMYIFVKRMLKHQKGKRLQRRITDGSNGFWKASTGEVKIELAGVLVGHRRTLVYYKSEGQKTNWLMYEYRLPDHYFVQLDDWLLCKVYLNEKEETKSKTRLNSALESTVIINTNIDIQQAKYSSASHANSNSDIQQQFQEAIFTEAPWTMDDLFQIAEYSSHL</sequence>